<proteinExistence type="predicted"/>
<evidence type="ECO:0000313" key="3">
    <source>
        <dbReference type="Proteomes" id="UP001154282"/>
    </source>
</evidence>
<accession>A0AAV0R0R2</accession>
<evidence type="ECO:0000313" key="2">
    <source>
        <dbReference type="EMBL" id="CAI0549918.1"/>
    </source>
</evidence>
<dbReference type="Proteomes" id="UP001154282">
    <property type="component" value="Unassembled WGS sequence"/>
</dbReference>
<comment type="caution">
    <text evidence="2">The sequence shown here is derived from an EMBL/GenBank/DDBJ whole genome shotgun (WGS) entry which is preliminary data.</text>
</comment>
<protein>
    <submittedName>
        <fullName evidence="2">Uncharacterized protein</fullName>
    </submittedName>
</protein>
<sequence length="256" mass="29668">MALLENQIPFFVLEWLFDYTVRRSSSRVDSLPDIALGFFKSAGRETIRMERRQSTKHLLHLIHTSYRPSSPKAEARLQIGAPAAPSAFVPSVGELCAAGIQVQMQRKPTKSMLDLKFKNDALFRNLVAFEQCFHGCPQYITSYVLLMDRLVYTMDDVELLEQSMILENYLGSRAEAADLFDSICKQIGIQDFYFPVLCDELNEFYCRRWTSCWVDLRRNYFTSKWTLASVFAAFLLLTMALLQTLYTVLSYYSYRK</sequence>
<gene>
    <name evidence="2" type="ORF">LITE_LOCUS45348</name>
</gene>
<dbReference type="InterPro" id="IPR004158">
    <property type="entry name" value="DUF247_pln"/>
</dbReference>
<dbReference type="EMBL" id="CAMGYJ010000010">
    <property type="protein sequence ID" value="CAI0549918.1"/>
    <property type="molecule type" value="Genomic_DNA"/>
</dbReference>
<name>A0AAV0R0R2_9ROSI</name>
<keyword evidence="1" id="KW-0472">Membrane</keyword>
<dbReference type="Pfam" id="PF03140">
    <property type="entry name" value="DUF247"/>
    <property type="match status" value="1"/>
</dbReference>
<feature type="transmembrane region" description="Helical" evidence="1">
    <location>
        <begin position="225"/>
        <end position="249"/>
    </location>
</feature>
<organism evidence="2 3">
    <name type="scientific">Linum tenue</name>
    <dbReference type="NCBI Taxonomy" id="586396"/>
    <lineage>
        <taxon>Eukaryota</taxon>
        <taxon>Viridiplantae</taxon>
        <taxon>Streptophyta</taxon>
        <taxon>Embryophyta</taxon>
        <taxon>Tracheophyta</taxon>
        <taxon>Spermatophyta</taxon>
        <taxon>Magnoliopsida</taxon>
        <taxon>eudicotyledons</taxon>
        <taxon>Gunneridae</taxon>
        <taxon>Pentapetalae</taxon>
        <taxon>rosids</taxon>
        <taxon>fabids</taxon>
        <taxon>Malpighiales</taxon>
        <taxon>Linaceae</taxon>
        <taxon>Linum</taxon>
    </lineage>
</organism>
<dbReference type="PANTHER" id="PTHR31170">
    <property type="entry name" value="BNAC04G53230D PROTEIN"/>
    <property type="match status" value="1"/>
</dbReference>
<keyword evidence="1" id="KW-1133">Transmembrane helix</keyword>
<keyword evidence="3" id="KW-1185">Reference proteome</keyword>
<reference evidence="2" key="1">
    <citation type="submission" date="2022-08" db="EMBL/GenBank/DDBJ databases">
        <authorList>
            <person name="Gutierrez-Valencia J."/>
        </authorList>
    </citation>
    <scope>NUCLEOTIDE SEQUENCE</scope>
</reference>
<dbReference type="AlphaFoldDB" id="A0AAV0R0R2"/>
<evidence type="ECO:0000256" key="1">
    <source>
        <dbReference type="SAM" id="Phobius"/>
    </source>
</evidence>
<keyword evidence="1" id="KW-0812">Transmembrane</keyword>
<dbReference type="PANTHER" id="PTHR31170:SF25">
    <property type="entry name" value="BNAA09G04570D PROTEIN"/>
    <property type="match status" value="1"/>
</dbReference>